<dbReference type="EMBL" id="JBHSFK010000019">
    <property type="protein sequence ID" value="MFC4503262.1"/>
    <property type="molecule type" value="Genomic_DNA"/>
</dbReference>
<keyword evidence="6" id="KW-1185">Reference proteome</keyword>
<accession>A0ABV9AWJ5</accession>
<reference evidence="6" key="1">
    <citation type="journal article" date="2019" name="Int. J. Syst. Evol. Microbiol.">
        <title>The Global Catalogue of Microorganisms (GCM) 10K type strain sequencing project: providing services to taxonomists for standard genome sequencing and annotation.</title>
        <authorList>
            <consortium name="The Broad Institute Genomics Platform"/>
            <consortium name="The Broad Institute Genome Sequencing Center for Infectious Disease"/>
            <person name="Wu L."/>
            <person name="Ma J."/>
        </authorList>
    </citation>
    <scope>NUCLEOTIDE SEQUENCE [LARGE SCALE GENOMIC DNA]</scope>
    <source>
        <strain evidence="6">CGMCC 4.7177</strain>
    </source>
</reference>
<dbReference type="InterPro" id="IPR013519">
    <property type="entry name" value="Int_alpha_beta-p"/>
</dbReference>
<evidence type="ECO:0000256" key="4">
    <source>
        <dbReference type="SAM" id="MobiDB-lite"/>
    </source>
</evidence>
<sequence>MSTYGHAAAQPCAGTGGRQVPPTGKAWRRGTTGTLSAVLLALGTVTGGTPAAAAVVCTGGTQSDFNGDGIRDTAVADPLATVSGKEKAGAVQIVLGGGKGVTTLSQATPNVSDSAEAGDQFGFSLAVYDANLDGCSDIAVGIPYEDVGTVQDAGLVHLIYGSPAGIGQGTPSLGFRQGADANMSNTPEEDDWVGYAVAADVSTTGVPFLVIGIPGEDSSGLTDMGFAAYAYGVNPSVATFHQNSPGVWEDAEAYDHFGSTVVATGRYIAVGAPGESLGTVDFAGGIQVLRPSLNADGIPDPLFGMGQGHTPGPDTAAQTDDRYGAALAMAPYRPSGAATITDSLLAVGVPGEDLGTTVDAGAVHVYHVKADGTVTLLNWIDQNTDGVEGEAEAGDFFGQRLTAVNTTTNVVSTAATVRLAVGVPGEESTEDAPEAGGVQVLPLIGAPGASDAWLEPGNGIPSGPAPRTYAGLGLGGSPSLLYVGVPYGPAEGRAVHGYPWNVTTGGAPTQTFKPGEGGIPAGGAAFGATVR</sequence>
<dbReference type="PANTHER" id="PTHR36220">
    <property type="entry name" value="UNNAMED PRODUCT"/>
    <property type="match status" value="1"/>
</dbReference>
<feature type="region of interest" description="Disordered" evidence="4">
    <location>
        <begin position="1"/>
        <end position="26"/>
    </location>
</feature>
<evidence type="ECO:0000256" key="2">
    <source>
        <dbReference type="ARBA" id="ARBA00022737"/>
    </source>
</evidence>
<proteinExistence type="predicted"/>
<dbReference type="PROSITE" id="PS51470">
    <property type="entry name" value="FG_GAP"/>
    <property type="match status" value="1"/>
</dbReference>
<comment type="caution">
    <text evidence="5">The sequence shown here is derived from an EMBL/GenBank/DDBJ whole genome shotgun (WGS) entry which is preliminary data.</text>
</comment>
<dbReference type="InterPro" id="IPR028994">
    <property type="entry name" value="Integrin_alpha_N"/>
</dbReference>
<evidence type="ECO:0000256" key="3">
    <source>
        <dbReference type="ARBA" id="ARBA00023180"/>
    </source>
</evidence>
<organism evidence="5 6">
    <name type="scientific">Streptomyces vulcanius</name>
    <dbReference type="NCBI Taxonomy" id="1441876"/>
    <lineage>
        <taxon>Bacteria</taxon>
        <taxon>Bacillati</taxon>
        <taxon>Actinomycetota</taxon>
        <taxon>Actinomycetes</taxon>
        <taxon>Kitasatosporales</taxon>
        <taxon>Streptomycetaceae</taxon>
        <taxon>Streptomyces</taxon>
    </lineage>
</organism>
<evidence type="ECO:0000313" key="6">
    <source>
        <dbReference type="Proteomes" id="UP001595839"/>
    </source>
</evidence>
<protein>
    <submittedName>
        <fullName evidence="5">VCBS repeat-containing protein</fullName>
    </submittedName>
</protein>
<dbReference type="Proteomes" id="UP001595839">
    <property type="component" value="Unassembled WGS sequence"/>
</dbReference>
<dbReference type="InterPro" id="IPR013517">
    <property type="entry name" value="FG-GAP"/>
</dbReference>
<dbReference type="SUPFAM" id="SSF69318">
    <property type="entry name" value="Integrin alpha N-terminal domain"/>
    <property type="match status" value="1"/>
</dbReference>
<evidence type="ECO:0000313" key="5">
    <source>
        <dbReference type="EMBL" id="MFC4503262.1"/>
    </source>
</evidence>
<evidence type="ECO:0000256" key="1">
    <source>
        <dbReference type="ARBA" id="ARBA00022729"/>
    </source>
</evidence>
<dbReference type="PANTHER" id="PTHR36220:SF1">
    <property type="entry name" value="GAMMA TUBULIN COMPLEX COMPONENT C-TERMINAL DOMAIN-CONTAINING PROTEIN"/>
    <property type="match status" value="1"/>
</dbReference>
<dbReference type="Pfam" id="PF01839">
    <property type="entry name" value="FG-GAP"/>
    <property type="match status" value="1"/>
</dbReference>
<keyword evidence="1" id="KW-0732">Signal</keyword>
<dbReference type="RefSeq" id="WP_381172985.1">
    <property type="nucleotide sequence ID" value="NZ_JBHSFK010000019.1"/>
</dbReference>
<keyword evidence="2" id="KW-0677">Repeat</keyword>
<name>A0ABV9AWJ5_9ACTN</name>
<keyword evidence="3" id="KW-0325">Glycoprotein</keyword>
<dbReference type="SMART" id="SM00191">
    <property type="entry name" value="Int_alpha"/>
    <property type="match status" value="2"/>
</dbReference>
<gene>
    <name evidence="5" type="ORF">ACFPIH_27745</name>
</gene>
<dbReference type="Gene3D" id="2.130.10.130">
    <property type="entry name" value="Integrin alpha, N-terminal"/>
    <property type="match status" value="1"/>
</dbReference>